<comment type="caution">
    <text evidence="1">The sequence shown here is derived from an EMBL/GenBank/DDBJ whole genome shotgun (WGS) entry which is preliminary data.</text>
</comment>
<sequence length="1196" mass="132328">MAHPVLWRGQTFFYPIGNTSAVCLTQDLCPEEAANILLLGCGDPRHILYTVYASALDSHSSNRKLDVTCCDVEGAVIARNLILFTLLADKDAAEKLPLIWNIFYQLYLDKDSLSLLTAQCQKLIGFTRSVEIWRNCPYAAFAYACTEETLVELQQFLALYVEVESFPHEKQARFKREYVTGLNNVREKTKGKYTTASSRSAGPVFVDSMPVVSNHFERFWSTGCSLQTSQTFTLPNPTFAYSMAGKKFAVHYGVDPLASFHLAEIFAPIQNSTQKKGQVQKITVDTAVAAAQNQFYRWCTATSQLLYRNQSSSSSFKLRFFIGDALSFCCALRASQVITEQALPLHTAPWKASFICLDNQEYGPSMESPAPTMFNVIETSNILDHVGLLNVLTCTSPLLISSPSSTLYTEGLLPAGDNPLAGILEHICGDLPVISLLIGLVPIGFVSRFTTQSNMHDVLSHAINGSEMSQFHDRLAWKSTMTAMPLGPESDAKQTISLSSDQLVNVLFDVYTKMFASENITNKFAQLQARDTRALHGTSIIHYMRRSFAEFIRTVMCRIETDWSKVMEPFCDMVTMDRNLLTGMNNYQDLCLQFHRLGVYTVEWLLPKKIQELRLGEVPKIFRGWKNIPQTICVVLSVPRNRLALYESLLDEIGTPTLHCDVDGAMSHNVFSSISVVFGKLQISGEGDGKKVSIEEDKTGRFGTSNLIVSCWLPAATFFMEPLMSIGLGIHSTPATSFALMAKLGPKLRLFDAKVEDTRFVHALAGHPTPSRDCPQLTATSEKTTPPKIGASTTAVCMNSSGTKISTFTVHLNVVDPIAQSLLTGGSTVHVAQVSPMSMHLCLDSYKQLVLFPLPVDATRAKLRVARKSKYIEIIAPPLLSNVVKGPNTLLGVFPVIIKDRDAMLWNMHRTNLDRLPVLDATNPKKLDSWFGPHVGLMMSDRERALRETGQQNSQMAEDAFVNLKDSLHTIFIHAAGLQGTKPRTAFGLADPSTVGCYTLIFVTNLRLDLGCHTIIADSWVVPLTHALVDKLGPALAQLAPQLLQVKTNMDEIRAWKQLLPAVTERCRSWRHKESCEYIAKGIIPLSTEYTEDPICTCGRGLGSRAALPKEFQAFAPFATRAALSPLFAVSYLENVIGTELSGKLATGKQPQVRPPVCGVCGKEGKQLACSKCHNVRYCSPDCQRKDWKTHKMACT</sequence>
<name>A0ACB7ZZX8_9AGAM</name>
<evidence type="ECO:0000313" key="1">
    <source>
        <dbReference type="EMBL" id="KAH7906338.1"/>
    </source>
</evidence>
<dbReference type="EMBL" id="MU268034">
    <property type="protein sequence ID" value="KAH7906338.1"/>
    <property type="molecule type" value="Genomic_DNA"/>
</dbReference>
<reference evidence="1" key="1">
    <citation type="journal article" date="2021" name="New Phytol.">
        <title>Evolutionary innovations through gain and loss of genes in the ectomycorrhizal Boletales.</title>
        <authorList>
            <person name="Wu G."/>
            <person name="Miyauchi S."/>
            <person name="Morin E."/>
            <person name="Kuo A."/>
            <person name="Drula E."/>
            <person name="Varga T."/>
            <person name="Kohler A."/>
            <person name="Feng B."/>
            <person name="Cao Y."/>
            <person name="Lipzen A."/>
            <person name="Daum C."/>
            <person name="Hundley H."/>
            <person name="Pangilinan J."/>
            <person name="Johnson J."/>
            <person name="Barry K."/>
            <person name="LaButti K."/>
            <person name="Ng V."/>
            <person name="Ahrendt S."/>
            <person name="Min B."/>
            <person name="Choi I.G."/>
            <person name="Park H."/>
            <person name="Plett J.M."/>
            <person name="Magnuson J."/>
            <person name="Spatafora J.W."/>
            <person name="Nagy L.G."/>
            <person name="Henrissat B."/>
            <person name="Grigoriev I.V."/>
            <person name="Yang Z.L."/>
            <person name="Xu J."/>
            <person name="Martin F.M."/>
        </authorList>
    </citation>
    <scope>NUCLEOTIDE SEQUENCE</scope>
    <source>
        <strain evidence="1">ATCC 28755</strain>
    </source>
</reference>
<keyword evidence="2" id="KW-1185">Reference proteome</keyword>
<protein>
    <submittedName>
        <fullName evidence="1">Uncharacterized protein</fullName>
    </submittedName>
</protein>
<gene>
    <name evidence="1" type="ORF">BJ138DRAFT_1094271</name>
</gene>
<evidence type="ECO:0000313" key="2">
    <source>
        <dbReference type="Proteomes" id="UP000790377"/>
    </source>
</evidence>
<proteinExistence type="predicted"/>
<accession>A0ACB7ZZX8</accession>
<organism evidence="1 2">
    <name type="scientific">Hygrophoropsis aurantiaca</name>
    <dbReference type="NCBI Taxonomy" id="72124"/>
    <lineage>
        <taxon>Eukaryota</taxon>
        <taxon>Fungi</taxon>
        <taxon>Dikarya</taxon>
        <taxon>Basidiomycota</taxon>
        <taxon>Agaricomycotina</taxon>
        <taxon>Agaricomycetes</taxon>
        <taxon>Agaricomycetidae</taxon>
        <taxon>Boletales</taxon>
        <taxon>Coniophorineae</taxon>
        <taxon>Hygrophoropsidaceae</taxon>
        <taxon>Hygrophoropsis</taxon>
    </lineage>
</organism>
<dbReference type="Proteomes" id="UP000790377">
    <property type="component" value="Unassembled WGS sequence"/>
</dbReference>